<evidence type="ECO:0000256" key="1">
    <source>
        <dbReference type="SAM" id="MobiDB-lite"/>
    </source>
</evidence>
<keyword evidence="3" id="KW-1185">Reference proteome</keyword>
<organism evidence="2 3">
    <name type="scientific">Methylobacterium gregans</name>
    <dbReference type="NCBI Taxonomy" id="374424"/>
    <lineage>
        <taxon>Bacteria</taxon>
        <taxon>Pseudomonadati</taxon>
        <taxon>Pseudomonadota</taxon>
        <taxon>Alphaproteobacteria</taxon>
        <taxon>Hyphomicrobiales</taxon>
        <taxon>Methylobacteriaceae</taxon>
        <taxon>Methylobacterium</taxon>
    </lineage>
</organism>
<reference evidence="2" key="1">
    <citation type="journal article" date="2016" name="Front. Microbiol.">
        <title>Genome Sequence of the Piezophilic, Mesophilic Sulfate-Reducing Bacterium Desulfovibrio indicus J2T.</title>
        <authorList>
            <person name="Cao J."/>
            <person name="Maignien L."/>
            <person name="Shao Z."/>
            <person name="Alain K."/>
            <person name="Jebbar M."/>
        </authorList>
    </citation>
    <scope>NUCLEOTIDE SEQUENCE</scope>
    <source>
        <strain evidence="2">NBRC 103626</strain>
    </source>
</reference>
<sequence>MAIAQLHQPDEPSATGSGSASETGFAYEVLKPFTSFADVLEPSVFVPVPDDWWIGHCDVIDSTGAIAAGRYREVNMAGAAAIAAVRNALHGRALAFVFGGDGASLVLPPSDRSTVEAALAATVTFVRDELGLTLRAALVPVRAVRAAGHDLRVARYAASESVAYAMFEGGGLAFADARTKAGAYGLPAAPAGARPDLTGLSCRFEPVPAATGLVLSVLAVPLTGADRMAVRAALADILGLIEAMPRLGHPLPAAGPALDWPPSGWEIEARLRGPLLGSRVLRRLQVLIRAGVSFAIFRSRLTLGRFSPGRYLREVVANADFRKFDDGLRMTVACDAATADAVEARLQTARADGVLRYGVHRQNAAVVTCITLSAVAADHFHFVDGAAGGYTLAARQLKADGA</sequence>
<dbReference type="InterPro" id="IPR021445">
    <property type="entry name" value="DUF3095"/>
</dbReference>
<comment type="caution">
    <text evidence="2">The sequence shown here is derived from an EMBL/GenBank/DDBJ whole genome shotgun (WGS) entry which is preliminary data.</text>
</comment>
<dbReference type="AlphaFoldDB" id="A0AA37MC55"/>
<dbReference type="RefSeq" id="WP_238303245.1">
    <property type="nucleotide sequence ID" value="NZ_BPQM01000059.1"/>
</dbReference>
<dbReference type="EMBL" id="BPQM01000059">
    <property type="protein sequence ID" value="GJD79291.1"/>
    <property type="molecule type" value="Genomic_DNA"/>
</dbReference>
<dbReference type="Pfam" id="PF11294">
    <property type="entry name" value="DUF3095"/>
    <property type="match status" value="1"/>
</dbReference>
<evidence type="ECO:0008006" key="4">
    <source>
        <dbReference type="Google" id="ProtNLM"/>
    </source>
</evidence>
<dbReference type="Proteomes" id="UP001055108">
    <property type="component" value="Unassembled WGS sequence"/>
</dbReference>
<name>A0AA37MC55_9HYPH</name>
<feature type="region of interest" description="Disordered" evidence="1">
    <location>
        <begin position="1"/>
        <end position="20"/>
    </location>
</feature>
<proteinExistence type="predicted"/>
<protein>
    <recommendedName>
        <fullName evidence="4">Adenylate cyclase</fullName>
    </recommendedName>
</protein>
<accession>A0AA37MC55</accession>
<evidence type="ECO:0000313" key="2">
    <source>
        <dbReference type="EMBL" id="GJD79291.1"/>
    </source>
</evidence>
<gene>
    <name evidence="2" type="ORF">NBEOAGPD_2515</name>
</gene>
<reference evidence="2" key="2">
    <citation type="submission" date="2021-08" db="EMBL/GenBank/DDBJ databases">
        <authorList>
            <person name="Tani A."/>
            <person name="Ola A."/>
            <person name="Ogura Y."/>
            <person name="Katsura K."/>
            <person name="Hayashi T."/>
        </authorList>
    </citation>
    <scope>NUCLEOTIDE SEQUENCE</scope>
    <source>
        <strain evidence="2">NBRC 103626</strain>
    </source>
</reference>
<evidence type="ECO:0000313" key="3">
    <source>
        <dbReference type="Proteomes" id="UP001055108"/>
    </source>
</evidence>